<name>A0ABT2R567_9GAMM</name>
<dbReference type="Proteomes" id="UP001064106">
    <property type="component" value="Unassembled WGS sequence"/>
</dbReference>
<organism evidence="1 2">
    <name type="scientific">Alloalcanivorax balearicus MACL04</name>
    <dbReference type="NCBI Taxonomy" id="1177182"/>
    <lineage>
        <taxon>Bacteria</taxon>
        <taxon>Pseudomonadati</taxon>
        <taxon>Pseudomonadota</taxon>
        <taxon>Gammaproteobacteria</taxon>
        <taxon>Oceanospirillales</taxon>
        <taxon>Alcanivoracaceae</taxon>
        <taxon>Alloalcanivorax</taxon>
    </lineage>
</organism>
<reference evidence="1" key="1">
    <citation type="submission" date="2012-09" db="EMBL/GenBank/DDBJ databases">
        <title>Genome Sequence of alkane-degrading Bacterium Alcanivorax balearicus MACL04.</title>
        <authorList>
            <person name="Lai Q."/>
            <person name="Shao Z."/>
        </authorList>
    </citation>
    <scope>NUCLEOTIDE SEQUENCE</scope>
    <source>
        <strain evidence="1">MACL04</strain>
    </source>
</reference>
<accession>A0ABT2R567</accession>
<proteinExistence type="predicted"/>
<protein>
    <submittedName>
        <fullName evidence="1">Uncharacterized protein</fullName>
    </submittedName>
</protein>
<dbReference type="EMBL" id="ARXS01000042">
    <property type="protein sequence ID" value="MCU5784842.1"/>
    <property type="molecule type" value="Genomic_DNA"/>
</dbReference>
<gene>
    <name evidence="1" type="ORF">MA04_04142</name>
</gene>
<comment type="caution">
    <text evidence="1">The sequence shown here is derived from an EMBL/GenBank/DDBJ whole genome shotgun (WGS) entry which is preliminary data.</text>
</comment>
<keyword evidence="2" id="KW-1185">Reference proteome</keyword>
<dbReference type="RefSeq" id="WP_262462657.1">
    <property type="nucleotide sequence ID" value="NZ_ARXS01000042.1"/>
</dbReference>
<evidence type="ECO:0000313" key="1">
    <source>
        <dbReference type="EMBL" id="MCU5784842.1"/>
    </source>
</evidence>
<sequence length="81" mass="9155">MHIKEWAKQHDEKPLLGALHDLEGAVSKQWVMEVVFAAKARCLGYVSALFWRDLITGAEHKRFCQEIVALAQQGKRHAVSA</sequence>
<evidence type="ECO:0000313" key="2">
    <source>
        <dbReference type="Proteomes" id="UP001064106"/>
    </source>
</evidence>